<dbReference type="InterPro" id="IPR051150">
    <property type="entry name" value="SWT21/TCAB1_mRNA_Telomere"/>
</dbReference>
<dbReference type="SUPFAM" id="SSF50978">
    <property type="entry name" value="WD40 repeat-like"/>
    <property type="match status" value="1"/>
</dbReference>
<evidence type="ECO:0008006" key="3">
    <source>
        <dbReference type="Google" id="ProtNLM"/>
    </source>
</evidence>
<reference evidence="1 2" key="1">
    <citation type="submission" date="2024-02" db="EMBL/GenBank/DDBJ databases">
        <authorList>
            <person name="Chen Y."/>
            <person name="Shah S."/>
            <person name="Dougan E. K."/>
            <person name="Thang M."/>
            <person name="Chan C."/>
        </authorList>
    </citation>
    <scope>NUCLEOTIDE SEQUENCE [LARGE SCALE GENOMIC DNA]</scope>
</reference>
<name>A0ABP0N565_9DINO</name>
<keyword evidence="2" id="KW-1185">Reference proteome</keyword>
<protein>
    <recommendedName>
        <fullName evidence="3">Telomerase Cajal body protein 1</fullName>
    </recommendedName>
</protein>
<gene>
    <name evidence="1" type="ORF">CCMP2556_LOCUS28685</name>
</gene>
<evidence type="ECO:0000313" key="1">
    <source>
        <dbReference type="EMBL" id="CAK9058207.1"/>
    </source>
</evidence>
<organism evidence="1 2">
    <name type="scientific">Durusdinium trenchii</name>
    <dbReference type="NCBI Taxonomy" id="1381693"/>
    <lineage>
        <taxon>Eukaryota</taxon>
        <taxon>Sar</taxon>
        <taxon>Alveolata</taxon>
        <taxon>Dinophyceae</taxon>
        <taxon>Suessiales</taxon>
        <taxon>Symbiodiniaceae</taxon>
        <taxon>Durusdinium</taxon>
    </lineage>
</organism>
<dbReference type="Gene3D" id="2.130.10.10">
    <property type="entry name" value="YVTN repeat-like/Quinoprotein amine dehydrogenase"/>
    <property type="match status" value="1"/>
</dbReference>
<proteinExistence type="predicted"/>
<dbReference type="PANTHER" id="PTHR13211">
    <property type="entry name" value="TELOMERASE CAJAL BODY PROTEIN 1"/>
    <property type="match status" value="1"/>
</dbReference>
<comment type="caution">
    <text evidence="1">The sequence shown here is derived from an EMBL/GenBank/DDBJ whole genome shotgun (WGS) entry which is preliminary data.</text>
</comment>
<dbReference type="PANTHER" id="PTHR13211:SF0">
    <property type="entry name" value="TELOMERASE CAJAL BODY PROTEIN 1"/>
    <property type="match status" value="1"/>
</dbReference>
<dbReference type="InterPro" id="IPR036322">
    <property type="entry name" value="WD40_repeat_dom_sf"/>
</dbReference>
<accession>A0ABP0N565</accession>
<dbReference type="EMBL" id="CAXAMN010021350">
    <property type="protein sequence ID" value="CAK9058207.1"/>
    <property type="molecule type" value="Genomic_DNA"/>
</dbReference>
<dbReference type="InterPro" id="IPR015943">
    <property type="entry name" value="WD40/YVTN_repeat-like_dom_sf"/>
</dbReference>
<evidence type="ECO:0000313" key="2">
    <source>
        <dbReference type="Proteomes" id="UP001642484"/>
    </source>
</evidence>
<dbReference type="Proteomes" id="UP001642484">
    <property type="component" value="Unassembled WGS sequence"/>
</dbReference>
<sequence>MEKLTPNLPSASYRCVVEVPEPQSCRGNNFAKAAKWSPDGSVALAVHDDELLRLYQVPFGEDLEGGSLCPYASAAEGGAVLDFCFFPSFTWEYPATCCFITSSQDHPIHLRDAVTGELRNSYRPFNQVDEVCHASSLCFSTDGSKIIGGFPFYLRVFDLQRPGRQVEDWLLSTKKGTGQKGIIGAVASSPQQGVYAAGSYHGNVAVYQEGSKGKALGRLSEKGMGGVTQLMFVDEYLLLSGHRKDQYLRMWDLRMLGDSQKALLNRFPRQVRTHQRMLFGIQGDLVSFGDDQGAVRLFSLSSFEELVSFPAHQRPCTAATLRRESTNGKSGDLLSCSGSRHFPNYDVDSPNELPAEQVKRPRLENTLKASDVPFLE</sequence>